<feature type="region of interest" description="Disordered" evidence="1">
    <location>
        <begin position="283"/>
        <end position="303"/>
    </location>
</feature>
<proteinExistence type="predicted"/>
<sequence>MGDVNNAIASTHDSPSIQRLPETSDWGDVNNAIASHDLPSIQRLSETSDSSPIQRLSETSDSGDVNNAIASDDSPSIQRLSETSDSSPIQRPSETSDSGDVNDGISENDSSSIQREAELLSSISTRNITVKEMLLNGNIPEIQRFFKNKFITKNNEASNHQNFNKNNPKNSDFNEKNLVSHNPYNIHNINNQKNSRLNQFKNNQNTNVSFPQNPYIPDSLQVSSKGNILSSQFYNKPSNIKEIMQKTIQDRARLKQTISSQKSQQVESLREQDIYELEENIKAKATTDDDHNQPESKSEEEVVTSEQLEALAIEIYRFICQRFQVERERYGSHRSSGRFPW</sequence>
<evidence type="ECO:0000313" key="2">
    <source>
        <dbReference type="EMBL" id="GCE95472.1"/>
    </source>
</evidence>
<feature type="compositionally biased region" description="Polar residues" evidence="1">
    <location>
        <begin position="42"/>
        <end position="113"/>
    </location>
</feature>
<feature type="compositionally biased region" description="Basic and acidic residues" evidence="1">
    <location>
        <begin position="283"/>
        <end position="300"/>
    </location>
</feature>
<feature type="compositionally biased region" description="Polar residues" evidence="1">
    <location>
        <begin position="7"/>
        <end position="17"/>
    </location>
</feature>
<name>A0A5M3TA10_LIMPL</name>
<comment type="caution">
    <text evidence="2">The sequence shown here is derived from an EMBL/GenBank/DDBJ whole genome shotgun (WGS) entry which is preliminary data.</text>
</comment>
<keyword evidence="3" id="KW-1185">Reference proteome</keyword>
<evidence type="ECO:0000313" key="3">
    <source>
        <dbReference type="Proteomes" id="UP000326169"/>
    </source>
</evidence>
<accession>A0A5M3TA10</accession>
<gene>
    <name evidence="2" type="ORF">NIES46_35370</name>
</gene>
<feature type="region of interest" description="Disordered" evidence="1">
    <location>
        <begin position="1"/>
        <end position="113"/>
    </location>
</feature>
<evidence type="ECO:0000256" key="1">
    <source>
        <dbReference type="SAM" id="MobiDB-lite"/>
    </source>
</evidence>
<reference evidence="2 3" key="1">
    <citation type="journal article" date="2019" name="J Genomics">
        <title>The Draft Genome of a Hydrogen-producing Cyanobacterium, Arthrospira platensis NIES-46.</title>
        <authorList>
            <person name="Suzuki S."/>
            <person name="Yamaguchi H."/>
            <person name="Kawachi M."/>
        </authorList>
    </citation>
    <scope>NUCLEOTIDE SEQUENCE [LARGE SCALE GENOMIC DNA]</scope>
    <source>
        <strain evidence="2 3">NIES-46</strain>
    </source>
</reference>
<protein>
    <submittedName>
        <fullName evidence="2">Uncharacterized protein</fullName>
    </submittedName>
</protein>
<dbReference type="Proteomes" id="UP000326169">
    <property type="component" value="Unassembled WGS sequence"/>
</dbReference>
<organism evidence="2 3">
    <name type="scientific">Limnospira platensis NIES-46</name>
    <dbReference type="NCBI Taxonomy" id="1236695"/>
    <lineage>
        <taxon>Bacteria</taxon>
        <taxon>Bacillati</taxon>
        <taxon>Cyanobacteriota</taxon>
        <taxon>Cyanophyceae</taxon>
        <taxon>Oscillatoriophycideae</taxon>
        <taxon>Oscillatoriales</taxon>
        <taxon>Sirenicapillariaceae</taxon>
        <taxon>Limnospira</taxon>
    </lineage>
</organism>
<dbReference type="EMBL" id="BIMW01000132">
    <property type="protein sequence ID" value="GCE95472.1"/>
    <property type="molecule type" value="Genomic_DNA"/>
</dbReference>